<evidence type="ECO:0000313" key="2">
    <source>
        <dbReference type="EMBL" id="SFK71523.1"/>
    </source>
</evidence>
<keyword evidence="1" id="KW-1133">Transmembrane helix</keyword>
<feature type="transmembrane region" description="Helical" evidence="1">
    <location>
        <begin position="112"/>
        <end position="133"/>
    </location>
</feature>
<evidence type="ECO:0000313" key="3">
    <source>
        <dbReference type="Proteomes" id="UP000199598"/>
    </source>
</evidence>
<sequence length="139" mass="14345">MPDSASEAAPVDQPRIRLGQGLGLGLALGGFCGVIAILTSAASSHAVDNQYLGIISQITMMHAAAFVGLGVAHGITGSKGIAFAMLLLFAGVGLFCGDLAQRLFVGEKLFDFAAPTGGMLMILGWLFVFLSGLNRMMRG</sequence>
<feature type="transmembrane region" description="Helical" evidence="1">
    <location>
        <begin position="81"/>
        <end position="100"/>
    </location>
</feature>
<comment type="caution">
    <text evidence="2">The sequence shown here is derived from an EMBL/GenBank/DDBJ whole genome shotgun (WGS) entry which is preliminary data.</text>
</comment>
<accession>A0A1I4BSL5</accession>
<protein>
    <submittedName>
        <fullName evidence="2">Uncharacterized membrane protein YgdD, TMEM256/DUF423 family</fullName>
    </submittedName>
</protein>
<evidence type="ECO:0000256" key="1">
    <source>
        <dbReference type="SAM" id="Phobius"/>
    </source>
</evidence>
<feature type="transmembrane region" description="Helical" evidence="1">
    <location>
        <begin position="54"/>
        <end position="74"/>
    </location>
</feature>
<name>A0A1I4BSL5_9HYPH</name>
<proteinExistence type="predicted"/>
<dbReference type="InterPro" id="IPR006696">
    <property type="entry name" value="DUF423"/>
</dbReference>
<dbReference type="Pfam" id="PF04241">
    <property type="entry name" value="DUF423"/>
    <property type="match status" value="1"/>
</dbReference>
<keyword evidence="1" id="KW-0472">Membrane</keyword>
<keyword evidence="1" id="KW-0812">Transmembrane</keyword>
<dbReference type="EMBL" id="FOSK01000008">
    <property type="protein sequence ID" value="SFK71523.1"/>
    <property type="molecule type" value="Genomic_DNA"/>
</dbReference>
<keyword evidence="3" id="KW-1185">Reference proteome</keyword>
<dbReference type="RefSeq" id="WP_093520914.1">
    <property type="nucleotide sequence ID" value="NZ_FOSK01000008.1"/>
</dbReference>
<organism evidence="2 3">
    <name type="scientific">Pseudovibrio ascidiaceicola</name>
    <dbReference type="NCBI Taxonomy" id="285279"/>
    <lineage>
        <taxon>Bacteria</taxon>
        <taxon>Pseudomonadati</taxon>
        <taxon>Pseudomonadota</taxon>
        <taxon>Alphaproteobacteria</taxon>
        <taxon>Hyphomicrobiales</taxon>
        <taxon>Stappiaceae</taxon>
        <taxon>Pseudovibrio</taxon>
    </lineage>
</organism>
<feature type="transmembrane region" description="Helical" evidence="1">
    <location>
        <begin position="21"/>
        <end position="42"/>
    </location>
</feature>
<reference evidence="2 3" key="1">
    <citation type="submission" date="2016-10" db="EMBL/GenBank/DDBJ databases">
        <authorList>
            <person name="Varghese N."/>
            <person name="Submissions S."/>
        </authorList>
    </citation>
    <scope>NUCLEOTIDE SEQUENCE [LARGE SCALE GENOMIC DNA]</scope>
    <source>
        <strain evidence="2 3">DSM 16392</strain>
    </source>
</reference>
<gene>
    <name evidence="2" type="ORF">SAMN04488518_108121</name>
</gene>
<dbReference type="Proteomes" id="UP000199598">
    <property type="component" value="Unassembled WGS sequence"/>
</dbReference>